<feature type="compositionally biased region" description="Polar residues" evidence="1">
    <location>
        <begin position="159"/>
        <end position="178"/>
    </location>
</feature>
<reference evidence="2 3" key="1">
    <citation type="journal article" date="2020" name="ISME J.">
        <title>Uncovering the hidden diversity of litter-decomposition mechanisms in mushroom-forming fungi.</title>
        <authorList>
            <person name="Floudas D."/>
            <person name="Bentzer J."/>
            <person name="Ahren D."/>
            <person name="Johansson T."/>
            <person name="Persson P."/>
            <person name="Tunlid A."/>
        </authorList>
    </citation>
    <scope>NUCLEOTIDE SEQUENCE [LARGE SCALE GENOMIC DNA]</scope>
    <source>
        <strain evidence="2 3">CBS 291.85</strain>
    </source>
</reference>
<sequence>MSSSSSTSSQSNVAQLEEATRAFDHLFTNEIVEAKEMFNADPNSPFHLIGLGVCVFLEAALGMETAHMAEATRLLGLGDAASKKAMKNKDMWSKTRFPPGIEWEILNADAVVLMGITHALSESYMGYLQCLYALNNAHSKFTKLYKLVFPAGLEGYSTPAASPSVSRKSSNPNLSSAATERLTLKPKASTGNLSTISNAAKSSFFGRWGGGSSASTSSTLAVPQVDANGALVADGPVEDLIVAGTAFGFGLFNLVFSLLPKKVQSLVGFFGFKHDRKLALEALAVSAAKKDVHSVFAGLVLMTYHGVVLLLSGYQADEAHIIKQYTAIVDSVEARYPSGSLWILNRAKILRMSGNPQAAIKVLQDGLSPQKKNHFVQADTLLMFELAWTLLAQRKYEEASSSFIRITELNSWSHGTYYFIAAGCLVSVGGEENLKKAQEMFDKIPELIEKKKVGGKDLPTEVLIKKKINFYKVKAVRRGGDEKMFVTHIKISPAEEIGIFWNNQSRIEPQVAEAHIREWAKLSPPVQIPSPFIEASSEPPGSQPDLDTPDELALRLLLLGIAHRTIAVNSSSSTPLASSSDPPSPSLIHDCFTASRAFLEAAHSYHSQIQKEGISTWIAGVAQFELAVLDLKQTEYQEKSQASIEQEQLKQMWIGSLKSAKAKLDVALGLAGREVDLSSRLDSRIMMLKDEIVAKEEKLGL</sequence>
<gene>
    <name evidence="2" type="ORF">D9758_017342</name>
</gene>
<evidence type="ECO:0000313" key="3">
    <source>
        <dbReference type="Proteomes" id="UP000559256"/>
    </source>
</evidence>
<dbReference type="InterPro" id="IPR019412">
    <property type="entry name" value="IML2/TPR_39"/>
</dbReference>
<dbReference type="AlphaFoldDB" id="A0A8H5FHS0"/>
<dbReference type="Pfam" id="PF10300">
    <property type="entry name" value="Iml2-TPR_39"/>
    <property type="match status" value="1"/>
</dbReference>
<dbReference type="GO" id="GO:0005634">
    <property type="term" value="C:nucleus"/>
    <property type="evidence" value="ECO:0007669"/>
    <property type="project" value="TreeGrafter"/>
</dbReference>
<dbReference type="PANTHER" id="PTHR31859:SF1">
    <property type="entry name" value="TETRATRICOPEPTIDE REPEAT PROTEIN 39C"/>
    <property type="match status" value="1"/>
</dbReference>
<protein>
    <recommendedName>
        <fullName evidence="4">Mitochondrial outer membrane protein IML2</fullName>
    </recommendedName>
</protein>
<name>A0A8H5FHS0_9AGAR</name>
<dbReference type="EMBL" id="JAACJM010000210">
    <property type="protein sequence ID" value="KAF5337705.1"/>
    <property type="molecule type" value="Genomic_DNA"/>
</dbReference>
<dbReference type="SUPFAM" id="SSF48452">
    <property type="entry name" value="TPR-like"/>
    <property type="match status" value="1"/>
</dbReference>
<dbReference type="Proteomes" id="UP000559256">
    <property type="component" value="Unassembled WGS sequence"/>
</dbReference>
<comment type="caution">
    <text evidence="2">The sequence shown here is derived from an EMBL/GenBank/DDBJ whole genome shotgun (WGS) entry which is preliminary data.</text>
</comment>
<feature type="region of interest" description="Disordered" evidence="1">
    <location>
        <begin position="159"/>
        <end position="181"/>
    </location>
</feature>
<evidence type="ECO:0008006" key="4">
    <source>
        <dbReference type="Google" id="ProtNLM"/>
    </source>
</evidence>
<dbReference type="GO" id="GO:0005741">
    <property type="term" value="C:mitochondrial outer membrane"/>
    <property type="evidence" value="ECO:0007669"/>
    <property type="project" value="TreeGrafter"/>
</dbReference>
<accession>A0A8H5FHS0</accession>
<evidence type="ECO:0000313" key="2">
    <source>
        <dbReference type="EMBL" id="KAF5337705.1"/>
    </source>
</evidence>
<dbReference type="Gene3D" id="1.25.40.10">
    <property type="entry name" value="Tetratricopeptide repeat domain"/>
    <property type="match status" value="1"/>
</dbReference>
<dbReference type="OrthoDB" id="2154985at2759"/>
<evidence type="ECO:0000256" key="1">
    <source>
        <dbReference type="SAM" id="MobiDB-lite"/>
    </source>
</evidence>
<dbReference type="GO" id="GO:0005829">
    <property type="term" value="C:cytosol"/>
    <property type="evidence" value="ECO:0007669"/>
    <property type="project" value="TreeGrafter"/>
</dbReference>
<organism evidence="2 3">
    <name type="scientific">Tetrapyrgos nigripes</name>
    <dbReference type="NCBI Taxonomy" id="182062"/>
    <lineage>
        <taxon>Eukaryota</taxon>
        <taxon>Fungi</taxon>
        <taxon>Dikarya</taxon>
        <taxon>Basidiomycota</taxon>
        <taxon>Agaricomycotina</taxon>
        <taxon>Agaricomycetes</taxon>
        <taxon>Agaricomycetidae</taxon>
        <taxon>Agaricales</taxon>
        <taxon>Marasmiineae</taxon>
        <taxon>Marasmiaceae</taxon>
        <taxon>Tetrapyrgos</taxon>
    </lineage>
</organism>
<keyword evidence="3" id="KW-1185">Reference proteome</keyword>
<dbReference type="InterPro" id="IPR011990">
    <property type="entry name" value="TPR-like_helical_dom_sf"/>
</dbReference>
<dbReference type="PANTHER" id="PTHR31859">
    <property type="entry name" value="TETRATRICOPEPTIDE REPEAT PROTEIN 39 FAMILY MEMBER"/>
    <property type="match status" value="1"/>
</dbReference>
<proteinExistence type="predicted"/>